<dbReference type="Pfam" id="PF12611">
    <property type="entry name" value="Flagellar_put"/>
    <property type="match status" value="1"/>
</dbReference>
<dbReference type="EMBL" id="CP141614">
    <property type="protein sequence ID" value="WRP13333.1"/>
    <property type="molecule type" value="Genomic_DNA"/>
</dbReference>
<feature type="region of interest" description="Disordered" evidence="1">
    <location>
        <begin position="1"/>
        <end position="38"/>
    </location>
</feature>
<reference evidence="3" key="1">
    <citation type="submission" date="2023-12" db="EMBL/GenBank/DDBJ databases">
        <title>Novel isolates from deep terrestrial aquifers shed light on the physiology and ecology of the class Limnochordia.</title>
        <authorList>
            <person name="Karnachuk O.V."/>
            <person name="Lukina A.P."/>
            <person name="Avakyan M.R."/>
            <person name="Kadnikov V."/>
            <person name="Begmatov S."/>
            <person name="Beletsky A.V."/>
            <person name="Mardanov A.V."/>
            <person name="Ravin N.V."/>
        </authorList>
    </citation>
    <scope>NUCLEOTIDE SEQUENCE [LARGE SCALE GENOMIC DNA]</scope>
    <source>
        <strain evidence="3">LN</strain>
    </source>
</reference>
<keyword evidence="2" id="KW-0969">Cilium</keyword>
<organism evidence="2 3">
    <name type="scientific">Geochorda subterranea</name>
    <dbReference type="NCBI Taxonomy" id="3109564"/>
    <lineage>
        <taxon>Bacteria</taxon>
        <taxon>Bacillati</taxon>
        <taxon>Bacillota</taxon>
        <taxon>Limnochordia</taxon>
        <taxon>Limnochordales</taxon>
        <taxon>Geochordaceae</taxon>
        <taxon>Geochorda</taxon>
    </lineage>
</organism>
<keyword evidence="2" id="KW-0966">Cell projection</keyword>
<dbReference type="InterPro" id="IPR013367">
    <property type="entry name" value="Flagellar_put"/>
</dbReference>
<keyword evidence="3" id="KW-1185">Reference proteome</keyword>
<protein>
    <submittedName>
        <fullName evidence="2">TIGR02530 family flagellar biosynthesis protein</fullName>
    </submittedName>
</protein>
<name>A0ABZ1BLE1_9FIRM</name>
<dbReference type="RefSeq" id="WP_324667578.1">
    <property type="nucleotide sequence ID" value="NZ_CP141614.1"/>
</dbReference>
<keyword evidence="2" id="KW-0282">Flagellum</keyword>
<feature type="compositionally biased region" description="Pro residues" evidence="1">
    <location>
        <begin position="14"/>
        <end position="25"/>
    </location>
</feature>
<evidence type="ECO:0000313" key="3">
    <source>
        <dbReference type="Proteomes" id="UP001333102"/>
    </source>
</evidence>
<gene>
    <name evidence="2" type="ORF">VLY81_07670</name>
</gene>
<accession>A0ABZ1BLE1</accession>
<dbReference type="NCBIfam" id="TIGR02530">
    <property type="entry name" value="flg_new"/>
    <property type="match status" value="1"/>
</dbReference>
<sequence length="134" mass="14670">MTAAPTGEAGRPYPIGPVGPAPAGPRRPAAPSRGETASFGQVLDQVMTEQQGLRFSAHARRRLQDRRIELTDVLHRRLVDAVERARAKGAREAVVMLDRLAFVVSVRNRTVITVVDEAQLKENVFTNIDSVVFA</sequence>
<dbReference type="Proteomes" id="UP001333102">
    <property type="component" value="Chromosome"/>
</dbReference>
<proteinExistence type="predicted"/>
<evidence type="ECO:0000313" key="2">
    <source>
        <dbReference type="EMBL" id="WRP13333.1"/>
    </source>
</evidence>
<evidence type="ECO:0000256" key="1">
    <source>
        <dbReference type="SAM" id="MobiDB-lite"/>
    </source>
</evidence>